<reference evidence="1" key="1">
    <citation type="journal article" date="2014" name="Nat. Commun.">
        <title>The tobacco genome sequence and its comparison with those of tomato and potato.</title>
        <authorList>
            <person name="Sierro N."/>
            <person name="Battey J.N."/>
            <person name="Ouadi S."/>
            <person name="Bakaher N."/>
            <person name="Bovet L."/>
            <person name="Willig A."/>
            <person name="Goepfert S."/>
            <person name="Peitsch M.C."/>
            <person name="Ivanov N.V."/>
        </authorList>
    </citation>
    <scope>NUCLEOTIDE SEQUENCE [LARGE SCALE GENOMIC DNA]</scope>
</reference>
<proteinExistence type="predicted"/>
<keyword evidence="1" id="KW-1185">Reference proteome</keyword>
<dbReference type="RefSeq" id="XP_075078420.1">
    <property type="nucleotide sequence ID" value="XM_075222319.1"/>
</dbReference>
<evidence type="ECO:0000313" key="2">
    <source>
        <dbReference type="RefSeq" id="XP_075078420.1"/>
    </source>
</evidence>
<sequence length="323" mass="36803">MVCRSKAGDDSGTLNRQRSGCKPLRSGLESSEIRSPFEVLYARPPALAHLKAFGWLCYVVNLPKGDKFIARAKAAVFLGYSVTQRGTVHDMERLQDHKAVDYELYEEEHSDGTHVGSESVDIVTDRYPEPEAACGHFTSILEGIPGNCHILEGIPESNTSQGQEDTNDVHDHTEDDVSDYTEQTLRKSIRIAKSPLWLQNYVTRKRENGATLHTLADCISYDHVSERYKSYLAQQSVLTEPQGFKEACQYEKWIDTMKIHINALEDNNTREVVDLSKGKKVIGSKWIYKIKYKANGDVERYKARLVKKEYNQKEGLDYHEIFH</sequence>
<dbReference type="Proteomes" id="UP000790787">
    <property type="component" value="Chromosome 1"/>
</dbReference>
<name>A0AC58S0B1_TOBAC</name>
<gene>
    <name evidence="2" type="primary">LOC142164329</name>
</gene>
<reference evidence="2" key="2">
    <citation type="submission" date="2025-08" db="UniProtKB">
        <authorList>
            <consortium name="RefSeq"/>
        </authorList>
    </citation>
    <scope>IDENTIFICATION</scope>
    <source>
        <tissue evidence="2">Leaf</tissue>
    </source>
</reference>
<evidence type="ECO:0000313" key="1">
    <source>
        <dbReference type="Proteomes" id="UP000790787"/>
    </source>
</evidence>
<accession>A0AC58S0B1</accession>
<organism evidence="1 2">
    <name type="scientific">Nicotiana tabacum</name>
    <name type="common">Common tobacco</name>
    <dbReference type="NCBI Taxonomy" id="4097"/>
    <lineage>
        <taxon>Eukaryota</taxon>
        <taxon>Viridiplantae</taxon>
        <taxon>Streptophyta</taxon>
        <taxon>Embryophyta</taxon>
        <taxon>Tracheophyta</taxon>
        <taxon>Spermatophyta</taxon>
        <taxon>Magnoliopsida</taxon>
        <taxon>eudicotyledons</taxon>
        <taxon>Gunneridae</taxon>
        <taxon>Pentapetalae</taxon>
        <taxon>asterids</taxon>
        <taxon>lamiids</taxon>
        <taxon>Solanales</taxon>
        <taxon>Solanaceae</taxon>
        <taxon>Nicotianoideae</taxon>
        <taxon>Nicotianeae</taxon>
        <taxon>Nicotiana</taxon>
    </lineage>
</organism>
<protein>
    <submittedName>
        <fullName evidence="2">Uncharacterized protein LOC142164329</fullName>
    </submittedName>
</protein>